<dbReference type="Proteomes" id="UP001515480">
    <property type="component" value="Unassembled WGS sequence"/>
</dbReference>
<evidence type="ECO:0000259" key="2">
    <source>
        <dbReference type="Pfam" id="PF24785"/>
    </source>
</evidence>
<keyword evidence="1" id="KW-0732">Signal</keyword>
<feature type="domain" description="RXYLT1 C-terminal" evidence="2">
    <location>
        <begin position="288"/>
        <end position="396"/>
    </location>
</feature>
<gene>
    <name evidence="3" type="ORF">AB1Y20_022777</name>
</gene>
<comment type="caution">
    <text evidence="3">The sequence shown here is derived from an EMBL/GenBank/DDBJ whole genome shotgun (WGS) entry which is preliminary data.</text>
</comment>
<accession>A0AB34JJS6</accession>
<sequence length="406" mass="44739">MGWFRLLVALLPASLWAVAVRSLEGSSSALHASSSAPLRVSLNVVEVSDGWPHGVEADMRLIAGTSAGVQIEWDPNVTYFEPEDFLRDFLPRANASTLVYITAKTLLNMTTDEEYCGTAKNSLLSSSIAQALLAHPRPLQLVLDDSCCQVAEWPSSSRHALYRKAFSRDLHFRLTPQNSMRSMPYGSFPRKEVLHTSGLRSDARRLLLSFSGSNSGLFTPGARCGALHALHARREAIDSLAAAAMIGKPLLEDSPPLGSRRVYAHLRPSENPKLANCSDEGAVWGEANLSYTTLLSHSVFGLAPPGDFWESYRLWELIEAGVIPIVQRTKGVYSGCDDAAYHVLHTIDGVLAVDDYSQLPELLQLWLGRGWDAINDLQARLLASYNAERQRVRREVAEFTARHADE</sequence>
<keyword evidence="4" id="KW-1185">Reference proteome</keyword>
<proteinExistence type="predicted"/>
<dbReference type="InterPro" id="IPR057538">
    <property type="entry name" value="RXYLT1_C"/>
</dbReference>
<feature type="chain" id="PRO_5044258490" description="RXYLT1 C-terminal domain-containing protein" evidence="1">
    <location>
        <begin position="23"/>
        <end position="406"/>
    </location>
</feature>
<reference evidence="3 4" key="1">
    <citation type="journal article" date="2024" name="Science">
        <title>Giant polyketide synthase enzymes in the biosynthesis of giant marine polyether toxins.</title>
        <authorList>
            <person name="Fallon T.R."/>
            <person name="Shende V.V."/>
            <person name="Wierzbicki I.H."/>
            <person name="Pendleton A.L."/>
            <person name="Watervoot N.F."/>
            <person name="Auber R.P."/>
            <person name="Gonzalez D.J."/>
            <person name="Wisecaver J.H."/>
            <person name="Moore B.S."/>
        </authorList>
    </citation>
    <scope>NUCLEOTIDE SEQUENCE [LARGE SCALE GENOMIC DNA]</scope>
    <source>
        <strain evidence="3 4">12B1</strain>
    </source>
</reference>
<evidence type="ECO:0000313" key="4">
    <source>
        <dbReference type="Proteomes" id="UP001515480"/>
    </source>
</evidence>
<organism evidence="3 4">
    <name type="scientific">Prymnesium parvum</name>
    <name type="common">Toxic golden alga</name>
    <dbReference type="NCBI Taxonomy" id="97485"/>
    <lineage>
        <taxon>Eukaryota</taxon>
        <taxon>Haptista</taxon>
        <taxon>Haptophyta</taxon>
        <taxon>Prymnesiophyceae</taxon>
        <taxon>Prymnesiales</taxon>
        <taxon>Prymnesiaceae</taxon>
        <taxon>Prymnesium</taxon>
    </lineage>
</organism>
<protein>
    <recommendedName>
        <fullName evidence="2">RXYLT1 C-terminal domain-containing protein</fullName>
    </recommendedName>
</protein>
<dbReference type="AlphaFoldDB" id="A0AB34JJS6"/>
<evidence type="ECO:0000313" key="3">
    <source>
        <dbReference type="EMBL" id="KAL1521228.1"/>
    </source>
</evidence>
<feature type="signal peptide" evidence="1">
    <location>
        <begin position="1"/>
        <end position="22"/>
    </location>
</feature>
<dbReference type="EMBL" id="JBGBPQ010000008">
    <property type="protein sequence ID" value="KAL1521228.1"/>
    <property type="molecule type" value="Genomic_DNA"/>
</dbReference>
<dbReference type="Pfam" id="PF24785">
    <property type="entry name" value="RXYLT1_C"/>
    <property type="match status" value="1"/>
</dbReference>
<name>A0AB34JJS6_PRYPA</name>
<evidence type="ECO:0000256" key="1">
    <source>
        <dbReference type="SAM" id="SignalP"/>
    </source>
</evidence>